<evidence type="ECO:0000256" key="1">
    <source>
        <dbReference type="ARBA" id="ARBA00023015"/>
    </source>
</evidence>
<feature type="transmembrane region" description="Helical" evidence="4">
    <location>
        <begin position="285"/>
        <end position="302"/>
    </location>
</feature>
<evidence type="ECO:0000256" key="2">
    <source>
        <dbReference type="ARBA" id="ARBA00023125"/>
    </source>
</evidence>
<evidence type="ECO:0000256" key="5">
    <source>
        <dbReference type="SAM" id="SignalP"/>
    </source>
</evidence>
<feature type="domain" description="HTH luxR-type" evidence="6">
    <location>
        <begin position="461"/>
        <end position="526"/>
    </location>
</feature>
<dbReference type="PROSITE" id="PS00622">
    <property type="entry name" value="HTH_LUXR_1"/>
    <property type="match status" value="1"/>
</dbReference>
<dbReference type="InterPro" id="IPR036388">
    <property type="entry name" value="WH-like_DNA-bd_sf"/>
</dbReference>
<dbReference type="eggNOG" id="COG2205">
    <property type="taxonomic scope" value="Bacteria"/>
</dbReference>
<evidence type="ECO:0000313" key="7">
    <source>
        <dbReference type="EMBL" id="KGE72071.1"/>
    </source>
</evidence>
<dbReference type="InterPro" id="IPR011623">
    <property type="entry name" value="7TMR_DISM_rcpt_extracell_dom1"/>
</dbReference>
<proteinExistence type="predicted"/>
<dbReference type="Pfam" id="PF00196">
    <property type="entry name" value="GerE"/>
    <property type="match status" value="1"/>
</dbReference>
<sequence length="540" mass="60377">MNPLTKRHVALLLFTVLNCFVLSAQHQQIPHTDQDTQTPRAESGWMDLSDWSFQEQGILELTGEWRIFWEELLEPGDISPSQGSQGYEAGGSAAVFEMPGTWNSWRHNGNPVGGFGFATFALDLTFPPDMSRASLWIPNPSTAYSLWINGRLVAKSGDVGTSPETSRPHYRMDTVTFDVPRGTTSIVAQVSNYHHRRGGMWKPLKLGTPDQITALDSTETMYDIFLVGSFLTLAFYNLVVYRNRKNPAALLLGIMFITMSVRVAVTGNMLVSRLIPDFPWVLQLKLEYLSAPLVFLIFIRLIESVYPRYLPRWVTLPLTFLIALDILVVLLVPVLTYSRIVIVYNLIKSLILLVITLRFAVAALRGAREAWAMIGAVTMFLLITLGETFHYSEILLSRDFAPLGFLLSLLNIPVSNEIYLNLITTGITLAGMVAIGNTLAVSVSKALHRIEPRLEPIDFSTLTAEFGITPRETEILNQVALGKSNKEIGGILFISEGTVKNHLYSIMRKLKVSNRTEIVLRLQRESPTKGEGVRHSPSER</sequence>
<feature type="transmembrane region" description="Helical" evidence="4">
    <location>
        <begin position="371"/>
        <end position="391"/>
    </location>
</feature>
<keyword evidence="3" id="KW-0804">Transcription</keyword>
<evidence type="ECO:0000256" key="3">
    <source>
        <dbReference type="ARBA" id="ARBA00023163"/>
    </source>
</evidence>
<keyword evidence="5" id="KW-0732">Signal</keyword>
<dbReference type="eggNOG" id="COG2197">
    <property type="taxonomic scope" value="Bacteria"/>
</dbReference>
<dbReference type="SMART" id="SM00421">
    <property type="entry name" value="HTH_LUXR"/>
    <property type="match status" value="1"/>
</dbReference>
<feature type="signal peptide" evidence="5">
    <location>
        <begin position="1"/>
        <end position="24"/>
    </location>
</feature>
<dbReference type="Pfam" id="PF07695">
    <property type="entry name" value="7TMR-DISM_7TM"/>
    <property type="match status" value="1"/>
</dbReference>
<accession>A0A098QWW5</accession>
<dbReference type="InterPro" id="IPR000792">
    <property type="entry name" value="Tscrpt_reg_LuxR_C"/>
</dbReference>
<keyword evidence="2" id="KW-0238">DNA-binding</keyword>
<dbReference type="PANTHER" id="PTHR44688:SF16">
    <property type="entry name" value="DNA-BINDING TRANSCRIPTIONAL ACTIVATOR DEVR_DOSR"/>
    <property type="match status" value="1"/>
</dbReference>
<dbReference type="EMBL" id="JNUP01000063">
    <property type="protein sequence ID" value="KGE72071.1"/>
    <property type="molecule type" value="Genomic_DNA"/>
</dbReference>
<feature type="transmembrane region" description="Helical" evidence="4">
    <location>
        <begin position="314"/>
        <end position="335"/>
    </location>
</feature>
<evidence type="ECO:0000313" key="8">
    <source>
        <dbReference type="Proteomes" id="UP000029692"/>
    </source>
</evidence>
<keyword evidence="4" id="KW-0472">Membrane</keyword>
<dbReference type="AlphaFoldDB" id="A0A098QWW5"/>
<gene>
    <name evidence="7" type="ORF">DC28_08190</name>
</gene>
<dbReference type="Gene3D" id="1.10.10.10">
    <property type="entry name" value="Winged helix-like DNA-binding domain superfamily/Winged helix DNA-binding domain"/>
    <property type="match status" value="1"/>
</dbReference>
<evidence type="ECO:0000259" key="6">
    <source>
        <dbReference type="PROSITE" id="PS50043"/>
    </source>
</evidence>
<dbReference type="PANTHER" id="PTHR44688">
    <property type="entry name" value="DNA-BINDING TRANSCRIPTIONAL ACTIVATOR DEVR_DOSR"/>
    <property type="match status" value="1"/>
</dbReference>
<evidence type="ECO:0000256" key="4">
    <source>
        <dbReference type="SAM" id="Phobius"/>
    </source>
</evidence>
<keyword evidence="4" id="KW-0812">Transmembrane</keyword>
<feature type="transmembrane region" description="Helical" evidence="4">
    <location>
        <begin position="248"/>
        <end position="265"/>
    </location>
</feature>
<dbReference type="CDD" id="cd06170">
    <property type="entry name" value="LuxR_C_like"/>
    <property type="match status" value="1"/>
</dbReference>
<feature type="transmembrane region" description="Helical" evidence="4">
    <location>
        <begin position="418"/>
        <end position="443"/>
    </location>
</feature>
<keyword evidence="8" id="KW-1185">Reference proteome</keyword>
<dbReference type="GO" id="GO:0003677">
    <property type="term" value="F:DNA binding"/>
    <property type="evidence" value="ECO:0007669"/>
    <property type="project" value="UniProtKB-KW"/>
</dbReference>
<comment type="caution">
    <text evidence="7">The sequence shown here is derived from an EMBL/GenBank/DDBJ whole genome shotgun (WGS) entry which is preliminary data.</text>
</comment>
<dbReference type="PROSITE" id="PS50043">
    <property type="entry name" value="HTH_LUXR_2"/>
    <property type="match status" value="1"/>
</dbReference>
<dbReference type="InterPro" id="IPR016032">
    <property type="entry name" value="Sig_transdc_resp-reg_C-effctor"/>
</dbReference>
<feature type="transmembrane region" description="Helical" evidence="4">
    <location>
        <begin position="341"/>
        <end position="364"/>
    </location>
</feature>
<feature type="chain" id="PRO_5001938561" description="HTH luxR-type domain-containing protein" evidence="5">
    <location>
        <begin position="25"/>
        <end position="540"/>
    </location>
</feature>
<feature type="transmembrane region" description="Helical" evidence="4">
    <location>
        <begin position="221"/>
        <end position="241"/>
    </location>
</feature>
<keyword evidence="4" id="KW-1133">Transmembrane helix</keyword>
<organism evidence="7 8">
    <name type="scientific">Spirochaeta lutea</name>
    <dbReference type="NCBI Taxonomy" id="1480694"/>
    <lineage>
        <taxon>Bacteria</taxon>
        <taxon>Pseudomonadati</taxon>
        <taxon>Spirochaetota</taxon>
        <taxon>Spirochaetia</taxon>
        <taxon>Spirochaetales</taxon>
        <taxon>Spirochaetaceae</taxon>
        <taxon>Spirochaeta</taxon>
    </lineage>
</organism>
<keyword evidence="1" id="KW-0805">Transcription regulation</keyword>
<reference evidence="7 8" key="1">
    <citation type="submission" date="2014-05" db="EMBL/GenBank/DDBJ databases">
        <title>De novo Genome Sequence of Spirocheata sp.</title>
        <authorList>
            <person name="Shivani Y."/>
            <person name="Subhash Y."/>
            <person name="Tushar L."/>
            <person name="Sasikala C."/>
            <person name="Ramana C.V."/>
        </authorList>
    </citation>
    <scope>NUCLEOTIDE SEQUENCE [LARGE SCALE GENOMIC DNA]</scope>
    <source>
        <strain evidence="7 8">JC230</strain>
    </source>
</reference>
<protein>
    <recommendedName>
        <fullName evidence="6">HTH luxR-type domain-containing protein</fullName>
    </recommendedName>
</protein>
<dbReference type="STRING" id="1480694.DC28_08190"/>
<dbReference type="Proteomes" id="UP000029692">
    <property type="component" value="Unassembled WGS sequence"/>
</dbReference>
<dbReference type="SUPFAM" id="SSF46894">
    <property type="entry name" value="C-terminal effector domain of the bipartite response regulators"/>
    <property type="match status" value="1"/>
</dbReference>
<dbReference type="GO" id="GO:0006355">
    <property type="term" value="P:regulation of DNA-templated transcription"/>
    <property type="evidence" value="ECO:0007669"/>
    <property type="project" value="InterPro"/>
</dbReference>
<name>A0A098QWW5_9SPIO</name>
<dbReference type="PRINTS" id="PR00038">
    <property type="entry name" value="HTHLUXR"/>
</dbReference>